<gene>
    <name evidence="2" type="ORF">Micbo1qcDRAFT_230777</name>
</gene>
<name>A0A136JEF9_9PEZI</name>
<feature type="region of interest" description="Disordered" evidence="1">
    <location>
        <begin position="351"/>
        <end position="374"/>
    </location>
</feature>
<dbReference type="Proteomes" id="UP000070501">
    <property type="component" value="Unassembled WGS sequence"/>
</dbReference>
<dbReference type="OrthoDB" id="5402392at2759"/>
<feature type="region of interest" description="Disordered" evidence="1">
    <location>
        <begin position="91"/>
        <end position="111"/>
    </location>
</feature>
<reference evidence="3" key="1">
    <citation type="submission" date="2016-02" db="EMBL/GenBank/DDBJ databases">
        <title>Draft genome sequence of Microdochium bolleyi, a fungal endophyte of beachgrass.</title>
        <authorList>
            <consortium name="DOE Joint Genome Institute"/>
            <person name="David A.S."/>
            <person name="May G."/>
            <person name="Haridas S."/>
            <person name="Lim J."/>
            <person name="Wang M."/>
            <person name="Labutti K."/>
            <person name="Lipzen A."/>
            <person name="Barry K."/>
            <person name="Grigoriev I.V."/>
        </authorList>
    </citation>
    <scope>NUCLEOTIDE SEQUENCE [LARGE SCALE GENOMIC DNA]</scope>
    <source>
        <strain evidence="3">J235TASD1</strain>
    </source>
</reference>
<feature type="compositionally biased region" description="Low complexity" evidence="1">
    <location>
        <begin position="360"/>
        <end position="374"/>
    </location>
</feature>
<evidence type="ECO:0000313" key="3">
    <source>
        <dbReference type="Proteomes" id="UP000070501"/>
    </source>
</evidence>
<feature type="compositionally biased region" description="Acidic residues" evidence="1">
    <location>
        <begin position="270"/>
        <end position="279"/>
    </location>
</feature>
<sequence>MESLDPSTRHAFRTALEEVLRPRDEALEYHQAHEQILAQAYGEAILRHPLALIPPDVDAASRATEDTTHSRLEELIDTNIRLNKELRQLQEDSRAAAGVPDPKPSVSTRHVDSASRGLVANNVHDGDVISLQLQVNALEEKRSRLNVFLNALDRLETLPAAEPEYLHPSVVFRDCGPLPEMPKALMEGFTRDSSAPQHEIEAMMRGLHKAVLRNKLLAQREKRKLDAMREQEKDTMSDPGALPAEVQLHALCAVKDHLIGWIESQLMQAGDEEEEDNGQDGEYAQHQNSSEQVAKVQDGNGEVDLDAQLAGMQGEYNEHINLRKEIAMLLAETDGVSHELEQFRGMRIADQPPSEAAQQLSRPPGSSLSSPSAFDPPAALMLAPYLEKLQASAREQKALIQEKSHINSAVARQQQHVSQAIQDMVEESQLLKTYPNAAASDSNMDSRRSSSNTRRSFADATRAARSSKTSVSSQIEPFIYSADSAKIATLEAVVEKIELGQLAVDEAVGRLGEVRRFLNKTDDGTTAQEQGHVQAAQGHRRRNTEGKIIIADQYEKSIWSKLDGNLGLIND</sequence>
<protein>
    <submittedName>
        <fullName evidence="2">Uncharacterized protein</fullName>
    </submittedName>
</protein>
<dbReference type="STRING" id="196109.A0A136JEF9"/>
<feature type="region of interest" description="Disordered" evidence="1">
    <location>
        <begin position="269"/>
        <end position="294"/>
    </location>
</feature>
<dbReference type="InParanoid" id="A0A136JEF9"/>
<evidence type="ECO:0000256" key="1">
    <source>
        <dbReference type="SAM" id="MobiDB-lite"/>
    </source>
</evidence>
<evidence type="ECO:0000313" key="2">
    <source>
        <dbReference type="EMBL" id="KXJ95551.1"/>
    </source>
</evidence>
<dbReference type="EMBL" id="KQ964246">
    <property type="protein sequence ID" value="KXJ95551.1"/>
    <property type="molecule type" value="Genomic_DNA"/>
</dbReference>
<feature type="compositionally biased region" description="Low complexity" evidence="1">
    <location>
        <begin position="436"/>
        <end position="455"/>
    </location>
</feature>
<keyword evidence="3" id="KW-1185">Reference proteome</keyword>
<organism evidence="2 3">
    <name type="scientific">Microdochium bolleyi</name>
    <dbReference type="NCBI Taxonomy" id="196109"/>
    <lineage>
        <taxon>Eukaryota</taxon>
        <taxon>Fungi</taxon>
        <taxon>Dikarya</taxon>
        <taxon>Ascomycota</taxon>
        <taxon>Pezizomycotina</taxon>
        <taxon>Sordariomycetes</taxon>
        <taxon>Xylariomycetidae</taxon>
        <taxon>Xylariales</taxon>
        <taxon>Microdochiaceae</taxon>
        <taxon>Microdochium</taxon>
    </lineage>
</organism>
<proteinExistence type="predicted"/>
<accession>A0A136JEF9</accession>
<feature type="region of interest" description="Disordered" evidence="1">
    <location>
        <begin position="433"/>
        <end position="466"/>
    </location>
</feature>
<dbReference type="AlphaFoldDB" id="A0A136JEF9"/>